<gene>
    <name evidence="2" type="ORF">FIBSPDRAFT_879591</name>
</gene>
<reference evidence="2" key="1">
    <citation type="journal article" date="2016" name="Mol. Biol. Evol.">
        <title>Comparative Genomics of Early-Diverging Mushroom-Forming Fungi Provides Insights into the Origins of Lignocellulose Decay Capabilities.</title>
        <authorList>
            <person name="Nagy L.G."/>
            <person name="Riley R."/>
            <person name="Tritt A."/>
            <person name="Adam C."/>
            <person name="Daum C."/>
            <person name="Floudas D."/>
            <person name="Sun H."/>
            <person name="Yadav J.S."/>
            <person name="Pangilinan J."/>
            <person name="Larsson K.H."/>
            <person name="Matsuura K."/>
            <person name="Barry K."/>
            <person name="Labutti K."/>
            <person name="Kuo R."/>
            <person name="Ohm R.A."/>
            <person name="Bhattacharya S.S."/>
            <person name="Shirouzu T."/>
            <person name="Yoshinaga Y."/>
            <person name="Martin F.M."/>
            <person name="Grigoriev I.V."/>
            <person name="Hibbett D.S."/>
        </authorList>
    </citation>
    <scope>NUCLEOTIDE SEQUENCE [LARGE SCALE GENOMIC DNA]</scope>
    <source>
        <strain evidence="2">CBS 109695</strain>
    </source>
</reference>
<protein>
    <submittedName>
        <fullName evidence="2">Uncharacterized protein</fullName>
    </submittedName>
</protein>
<dbReference type="AlphaFoldDB" id="A0A167TTZ9"/>
<feature type="transmembrane region" description="Helical" evidence="1">
    <location>
        <begin position="31"/>
        <end position="50"/>
    </location>
</feature>
<organism evidence="2">
    <name type="scientific">Athelia psychrophila</name>
    <dbReference type="NCBI Taxonomy" id="1759441"/>
    <lineage>
        <taxon>Eukaryota</taxon>
        <taxon>Fungi</taxon>
        <taxon>Dikarya</taxon>
        <taxon>Basidiomycota</taxon>
        <taxon>Agaricomycotina</taxon>
        <taxon>Agaricomycetes</taxon>
        <taxon>Agaricomycetidae</taxon>
        <taxon>Atheliales</taxon>
        <taxon>Atheliaceae</taxon>
        <taxon>Athelia</taxon>
    </lineage>
</organism>
<keyword evidence="1" id="KW-1133">Transmembrane helix</keyword>
<proteinExistence type="predicted"/>
<name>A0A167TTZ9_9AGAM</name>
<accession>A0A167TTZ9</accession>
<keyword evidence="1" id="KW-0472">Membrane</keyword>
<evidence type="ECO:0000313" key="2">
    <source>
        <dbReference type="EMBL" id="KZP03280.1"/>
    </source>
</evidence>
<evidence type="ECO:0000256" key="1">
    <source>
        <dbReference type="SAM" id="Phobius"/>
    </source>
</evidence>
<dbReference type="EMBL" id="KV418113">
    <property type="protein sequence ID" value="KZP03280.1"/>
    <property type="molecule type" value="Genomic_DNA"/>
</dbReference>
<sequence length="86" mass="9826">MLATNFPVYLSRSALSGFSYVDDTRKANSEMLLAVWSGLTGLLSHAFFWLRCNTKALALNYTTQRNSVNTRHRMQAIPTIARWERS</sequence>
<keyword evidence="1" id="KW-0812">Transmembrane</keyword>